<sequence length="404" mass="43962">MEGDRSPQCGLTTPRSTSVSSDPGVCLRDPSSISSSSGRSGNQLWQRVVVVGGGIGGSLIAKSLQFNADVILIDQKEYFEIPWATMRSMVDPAVADKAIINHTDYLINGKVITASAVDITDTDVITSDGRQVAYDYLVVATGHVASSPKCRKDRLEKFKEGMPNIKMRTSSSVLVIGGGPTGVELASDIASVYPEKKVTLVHNGPRLLGFIGHKAGNKALDWLRSKNVDVLLEQSVDLDSVSEVDGIYITSAGEAIAADCHYVCVKRPLGTSWMRESIVKDSMDKYGQLMVDEHLRVKGRNNIFAIGDIIDVPERKQGVLAQRHAMVVAKNLKLLLKGGNKEIKLSKYRPTVSITMVSLGKKDAVAQLPFTTMTGFLPGLIKSRELFLRKTRKLLGLDHHSVFL</sequence>
<comment type="similarity">
    <text evidence="1">Belongs to the FAD-dependent oxidoreductase family.</text>
</comment>
<dbReference type="PRINTS" id="PR00469">
    <property type="entry name" value="PNDRDTASEII"/>
</dbReference>
<keyword evidence="4" id="KW-0560">Oxidoreductase</keyword>
<comment type="function">
    <text evidence="5">Putative FAD-dependent oxidoreductase.</text>
</comment>
<dbReference type="Gene3D" id="3.50.50.100">
    <property type="match status" value="1"/>
</dbReference>
<dbReference type="SUPFAM" id="SSF51905">
    <property type="entry name" value="FAD/NAD(P)-binding domain"/>
    <property type="match status" value="1"/>
</dbReference>
<gene>
    <name evidence="8" type="ORF">GSMUA_194860.1</name>
</gene>
<feature type="compositionally biased region" description="Low complexity" evidence="6">
    <location>
        <begin position="31"/>
        <end position="40"/>
    </location>
</feature>
<reference evidence="8" key="1">
    <citation type="submission" date="2021-03" db="EMBL/GenBank/DDBJ databases">
        <authorList>
            <consortium name="Genoscope - CEA"/>
            <person name="William W."/>
        </authorList>
    </citation>
    <scope>NUCLEOTIDE SEQUENCE</scope>
    <source>
        <strain evidence="8">Doubled-haploid Pahang</strain>
    </source>
</reference>
<dbReference type="GO" id="GO:0016491">
    <property type="term" value="F:oxidoreductase activity"/>
    <property type="evidence" value="ECO:0007669"/>
    <property type="project" value="UniProtKB-KW"/>
</dbReference>
<evidence type="ECO:0000256" key="4">
    <source>
        <dbReference type="ARBA" id="ARBA00023002"/>
    </source>
</evidence>
<evidence type="ECO:0000256" key="2">
    <source>
        <dbReference type="ARBA" id="ARBA00022630"/>
    </source>
</evidence>
<dbReference type="PANTHER" id="PTHR43735:SF3">
    <property type="entry name" value="FERROPTOSIS SUPPRESSOR PROTEIN 1"/>
    <property type="match status" value="1"/>
</dbReference>
<dbReference type="EMBL" id="HG996468">
    <property type="protein sequence ID" value="CAG1851080.1"/>
    <property type="molecule type" value="Genomic_DNA"/>
</dbReference>
<dbReference type="AlphaFoldDB" id="A0A8D7FCN1"/>
<keyword evidence="2" id="KW-0285">Flavoprotein</keyword>
<organism evidence="8">
    <name type="scientific">Musa acuminata subsp. malaccensis</name>
    <name type="common">Wild banana</name>
    <name type="synonym">Musa malaccensis</name>
    <dbReference type="NCBI Taxonomy" id="214687"/>
    <lineage>
        <taxon>Eukaryota</taxon>
        <taxon>Viridiplantae</taxon>
        <taxon>Streptophyta</taxon>
        <taxon>Embryophyta</taxon>
        <taxon>Tracheophyta</taxon>
        <taxon>Spermatophyta</taxon>
        <taxon>Magnoliopsida</taxon>
        <taxon>Liliopsida</taxon>
        <taxon>Zingiberales</taxon>
        <taxon>Musaceae</taxon>
        <taxon>Musa</taxon>
    </lineage>
</organism>
<accession>A0A8D7FCN1</accession>
<evidence type="ECO:0000256" key="5">
    <source>
        <dbReference type="ARBA" id="ARBA00057036"/>
    </source>
</evidence>
<feature type="compositionally biased region" description="Polar residues" evidence="6">
    <location>
        <begin position="9"/>
        <end position="21"/>
    </location>
</feature>
<evidence type="ECO:0000259" key="7">
    <source>
        <dbReference type="Pfam" id="PF07992"/>
    </source>
</evidence>
<feature type="domain" description="FAD/NAD(P)-binding" evidence="7">
    <location>
        <begin position="47"/>
        <end position="315"/>
    </location>
</feature>
<dbReference type="PRINTS" id="PR00368">
    <property type="entry name" value="FADPNR"/>
</dbReference>
<dbReference type="PANTHER" id="PTHR43735">
    <property type="entry name" value="APOPTOSIS-INDUCING FACTOR 1"/>
    <property type="match status" value="1"/>
</dbReference>
<keyword evidence="3" id="KW-0274">FAD</keyword>
<proteinExistence type="inferred from homology"/>
<feature type="region of interest" description="Disordered" evidence="6">
    <location>
        <begin position="1"/>
        <end position="40"/>
    </location>
</feature>
<evidence type="ECO:0000256" key="1">
    <source>
        <dbReference type="ARBA" id="ARBA00006442"/>
    </source>
</evidence>
<evidence type="ECO:0000256" key="6">
    <source>
        <dbReference type="SAM" id="MobiDB-lite"/>
    </source>
</evidence>
<evidence type="ECO:0000313" key="8">
    <source>
        <dbReference type="EMBL" id="CAG1851080.1"/>
    </source>
</evidence>
<evidence type="ECO:0000256" key="3">
    <source>
        <dbReference type="ARBA" id="ARBA00022827"/>
    </source>
</evidence>
<name>A0A8D7FCN1_MUSAM</name>
<dbReference type="Pfam" id="PF07992">
    <property type="entry name" value="Pyr_redox_2"/>
    <property type="match status" value="1"/>
</dbReference>
<dbReference type="FunFam" id="3.50.50.100:FF:000006">
    <property type="entry name" value="apoptosis-inducing factor 2"/>
    <property type="match status" value="1"/>
</dbReference>
<dbReference type="InterPro" id="IPR023753">
    <property type="entry name" value="FAD/NAD-binding_dom"/>
</dbReference>
<dbReference type="InterPro" id="IPR036188">
    <property type="entry name" value="FAD/NAD-bd_sf"/>
</dbReference>
<protein>
    <submittedName>
        <fullName evidence="8">(wild Malaysian banana) hypothetical protein</fullName>
    </submittedName>
</protein>